<evidence type="ECO:0000313" key="6">
    <source>
        <dbReference type="Proteomes" id="UP000218069"/>
    </source>
</evidence>
<keyword evidence="2 3" id="KW-0378">Hydrolase</keyword>
<name>A0A240E3Z2_9BURK</name>
<dbReference type="InterPro" id="IPR006683">
    <property type="entry name" value="Thioestr_dom"/>
</dbReference>
<dbReference type="GO" id="GO:0006637">
    <property type="term" value="P:acyl-CoA metabolic process"/>
    <property type="evidence" value="ECO:0007669"/>
    <property type="project" value="TreeGrafter"/>
</dbReference>
<comment type="similarity">
    <text evidence="1">Belongs to the acyl coenzyme A hydrolase family.</text>
</comment>
<evidence type="ECO:0000313" key="5">
    <source>
        <dbReference type="EMBL" id="SNX29236.1"/>
    </source>
</evidence>
<dbReference type="GO" id="GO:0005829">
    <property type="term" value="C:cytosol"/>
    <property type="evidence" value="ECO:0007669"/>
    <property type="project" value="TreeGrafter"/>
</dbReference>
<dbReference type="EMBL" id="OANS01000004">
    <property type="protein sequence ID" value="SNX29236.1"/>
    <property type="molecule type" value="Genomic_DNA"/>
</dbReference>
<dbReference type="Proteomes" id="UP000218069">
    <property type="component" value="Unassembled WGS sequence"/>
</dbReference>
<dbReference type="InterPro" id="IPR040170">
    <property type="entry name" value="Cytosol_ACT"/>
</dbReference>
<organism evidence="5 6">
    <name type="scientific">Polynucleobacter meluiroseus</name>
    <dbReference type="NCBI Taxonomy" id="1938814"/>
    <lineage>
        <taxon>Bacteria</taxon>
        <taxon>Pseudomonadati</taxon>
        <taxon>Pseudomonadota</taxon>
        <taxon>Betaproteobacteria</taxon>
        <taxon>Burkholderiales</taxon>
        <taxon>Burkholderiaceae</taxon>
        <taxon>Polynucleobacter</taxon>
    </lineage>
</organism>
<dbReference type="InterPro" id="IPR029069">
    <property type="entry name" value="HotDog_dom_sf"/>
</dbReference>
<reference evidence="6" key="1">
    <citation type="submission" date="2017-08" db="EMBL/GenBank/DDBJ databases">
        <authorList>
            <person name="Varghese N."/>
            <person name="Submissions S."/>
        </authorList>
    </citation>
    <scope>NUCLEOTIDE SEQUENCE [LARGE SCALE GENOMIC DNA]</scope>
    <source>
        <strain evidence="6">AP-Melu-1000-B4</strain>
    </source>
</reference>
<dbReference type="OrthoDB" id="8894489at2"/>
<keyword evidence="6" id="KW-1185">Reference proteome</keyword>
<dbReference type="RefSeq" id="WP_096674124.1">
    <property type="nucleotide sequence ID" value="NZ_OANS01000004.1"/>
</dbReference>
<protein>
    <submittedName>
        <fullName evidence="5">Acyl-CoA hydrolase</fullName>
    </submittedName>
</protein>
<dbReference type="InterPro" id="IPR033120">
    <property type="entry name" value="HOTDOG_ACOT"/>
</dbReference>
<dbReference type="AlphaFoldDB" id="A0A240E3Z2"/>
<evidence type="ECO:0000256" key="2">
    <source>
        <dbReference type="ARBA" id="ARBA00022801"/>
    </source>
</evidence>
<dbReference type="GO" id="GO:0052816">
    <property type="term" value="F:long-chain fatty acyl-CoA hydrolase activity"/>
    <property type="evidence" value="ECO:0007669"/>
    <property type="project" value="TreeGrafter"/>
</dbReference>
<dbReference type="GO" id="GO:0009062">
    <property type="term" value="P:fatty acid catabolic process"/>
    <property type="evidence" value="ECO:0007669"/>
    <property type="project" value="TreeGrafter"/>
</dbReference>
<dbReference type="Pfam" id="PF03061">
    <property type="entry name" value="4HBT"/>
    <property type="match status" value="1"/>
</dbReference>
<dbReference type="PANTHER" id="PTHR11049">
    <property type="entry name" value="ACYL COENZYME A THIOESTER HYDROLASE"/>
    <property type="match status" value="1"/>
</dbReference>
<feature type="domain" description="HotDog ACOT-type" evidence="4">
    <location>
        <begin position="4"/>
        <end position="115"/>
    </location>
</feature>
<proteinExistence type="inferred from homology"/>
<evidence type="ECO:0000256" key="3">
    <source>
        <dbReference type="PROSITE-ProRule" id="PRU01106"/>
    </source>
</evidence>
<dbReference type="CDD" id="cd03442">
    <property type="entry name" value="BFIT_BACH"/>
    <property type="match status" value="1"/>
</dbReference>
<evidence type="ECO:0000259" key="4">
    <source>
        <dbReference type="PROSITE" id="PS51770"/>
    </source>
</evidence>
<dbReference type="PANTHER" id="PTHR11049:SF24">
    <property type="entry name" value="CYTOSOLIC ACYL COENZYME A THIOESTER HYDROLASE"/>
    <property type="match status" value="1"/>
</dbReference>
<accession>A0A240E3Z2</accession>
<dbReference type="Gene3D" id="3.10.129.10">
    <property type="entry name" value="Hotdog Thioesterase"/>
    <property type="match status" value="1"/>
</dbReference>
<sequence>MTPSQTSVELTEIIFPEHCNHYGTLFAGNGLLLMSKAAFLAARNFADSNMVIVKCSDAEFLAPVPQGRVLTLHAEVTRVGRTSLTVTVSGHSKDLGGLAEPVLKAQFEMVAVDAQGKPQEITKSITS</sequence>
<dbReference type="SUPFAM" id="SSF54637">
    <property type="entry name" value="Thioesterase/thiol ester dehydrase-isomerase"/>
    <property type="match status" value="1"/>
</dbReference>
<dbReference type="PROSITE" id="PS51770">
    <property type="entry name" value="HOTDOG_ACOT"/>
    <property type="match status" value="1"/>
</dbReference>
<evidence type="ECO:0000256" key="1">
    <source>
        <dbReference type="ARBA" id="ARBA00010458"/>
    </source>
</evidence>
<gene>
    <name evidence="5" type="ORF">SAMN06295945_1603</name>
</gene>